<reference evidence="8" key="1">
    <citation type="submission" date="2017-09" db="EMBL/GenBank/DDBJ databases">
        <title>Depth-based differentiation of microbial function through sediment-hosted aquifers and enrichment of novel symbionts in the deep terrestrial subsurface.</title>
        <authorList>
            <person name="Probst A.J."/>
            <person name="Ladd B."/>
            <person name="Jarett J.K."/>
            <person name="Geller-Mcgrath D.E."/>
            <person name="Sieber C.M.K."/>
            <person name="Emerson J.B."/>
            <person name="Anantharaman K."/>
            <person name="Thomas B.C."/>
            <person name="Malmstrom R."/>
            <person name="Stieglmeier M."/>
            <person name="Klingl A."/>
            <person name="Woyke T."/>
            <person name="Ryan C.M."/>
            <person name="Banfield J.F."/>
        </authorList>
    </citation>
    <scope>NUCLEOTIDE SEQUENCE [LARGE SCALE GENOMIC DNA]</scope>
</reference>
<sequence>MVKEDEPKEKVKPVVLKEQTGDAYKILIKPQITEKATMLATRGKYVFQVHPDFNKAEIKRAIEKVYDVHVRKVNILTISGKARRYGRSVGRTKDWKKAVISVAKGERIASVTATEQA</sequence>
<dbReference type="GO" id="GO:1990904">
    <property type="term" value="C:ribonucleoprotein complex"/>
    <property type="evidence" value="ECO:0007669"/>
    <property type="project" value="UniProtKB-KW"/>
</dbReference>
<dbReference type="InterPro" id="IPR013025">
    <property type="entry name" value="Ribosomal_uL23-like"/>
</dbReference>
<dbReference type="SUPFAM" id="SSF54189">
    <property type="entry name" value="Ribosomal proteins S24e, L23 and L15e"/>
    <property type="match status" value="1"/>
</dbReference>
<dbReference type="HAMAP" id="MF_01369_B">
    <property type="entry name" value="Ribosomal_uL23_B"/>
    <property type="match status" value="1"/>
</dbReference>
<keyword evidence="5 6" id="KW-0687">Ribonucleoprotein</keyword>
<dbReference type="GO" id="GO:0005840">
    <property type="term" value="C:ribosome"/>
    <property type="evidence" value="ECO:0007669"/>
    <property type="project" value="UniProtKB-KW"/>
</dbReference>
<dbReference type="Pfam" id="PF00276">
    <property type="entry name" value="Ribosomal_L23"/>
    <property type="match status" value="1"/>
</dbReference>
<dbReference type="Proteomes" id="UP000230557">
    <property type="component" value="Unassembled WGS sequence"/>
</dbReference>
<keyword evidence="2 6" id="KW-0699">rRNA-binding</keyword>
<keyword evidence="3 6" id="KW-0694">RNA-binding</keyword>
<dbReference type="GO" id="GO:0006412">
    <property type="term" value="P:translation"/>
    <property type="evidence" value="ECO:0007669"/>
    <property type="project" value="UniProtKB-UniRule"/>
</dbReference>
<dbReference type="GO" id="GO:0003735">
    <property type="term" value="F:structural constituent of ribosome"/>
    <property type="evidence" value="ECO:0007669"/>
    <property type="project" value="InterPro"/>
</dbReference>
<dbReference type="GO" id="GO:0019843">
    <property type="term" value="F:rRNA binding"/>
    <property type="evidence" value="ECO:0007669"/>
    <property type="project" value="UniProtKB-UniRule"/>
</dbReference>
<gene>
    <name evidence="6 7" type="primary">rplW</name>
    <name evidence="7" type="ORF">COT91_02850</name>
</gene>
<evidence type="ECO:0000256" key="6">
    <source>
        <dbReference type="HAMAP-Rule" id="MF_01369"/>
    </source>
</evidence>
<dbReference type="NCBIfam" id="NF004363">
    <property type="entry name" value="PRK05738.2-4"/>
    <property type="match status" value="1"/>
</dbReference>
<evidence type="ECO:0000313" key="7">
    <source>
        <dbReference type="EMBL" id="PIR97165.1"/>
    </source>
</evidence>
<name>A0A2H0VDJ6_9BACT</name>
<evidence type="ECO:0000256" key="1">
    <source>
        <dbReference type="ARBA" id="ARBA00006700"/>
    </source>
</evidence>
<accession>A0A2H0VDJ6</accession>
<evidence type="ECO:0000256" key="5">
    <source>
        <dbReference type="ARBA" id="ARBA00023274"/>
    </source>
</evidence>
<keyword evidence="4 6" id="KW-0689">Ribosomal protein</keyword>
<dbReference type="EMBL" id="PFAJ01000042">
    <property type="protein sequence ID" value="PIR97165.1"/>
    <property type="molecule type" value="Genomic_DNA"/>
</dbReference>
<proteinExistence type="inferred from homology"/>
<evidence type="ECO:0000313" key="8">
    <source>
        <dbReference type="Proteomes" id="UP000230557"/>
    </source>
</evidence>
<dbReference type="FunFam" id="3.30.70.330:FF:000001">
    <property type="entry name" value="50S ribosomal protein L23"/>
    <property type="match status" value="1"/>
</dbReference>
<evidence type="ECO:0000256" key="4">
    <source>
        <dbReference type="ARBA" id="ARBA00022980"/>
    </source>
</evidence>
<dbReference type="PANTHER" id="PTHR11620">
    <property type="entry name" value="60S RIBOSOMAL PROTEIN L23A"/>
    <property type="match status" value="1"/>
</dbReference>
<organism evidence="7 8">
    <name type="scientific">Candidatus Doudnabacteria bacterium CG10_big_fil_rev_8_21_14_0_10_41_10</name>
    <dbReference type="NCBI Taxonomy" id="1974551"/>
    <lineage>
        <taxon>Bacteria</taxon>
        <taxon>Candidatus Doudnaibacteriota</taxon>
    </lineage>
</organism>
<protein>
    <recommendedName>
        <fullName evidence="6">Large ribosomal subunit protein uL23</fullName>
    </recommendedName>
</protein>
<comment type="caution">
    <text evidence="7">The sequence shown here is derived from an EMBL/GenBank/DDBJ whole genome shotgun (WGS) entry which is preliminary data.</text>
</comment>
<comment type="function">
    <text evidence="6">One of the early assembly proteins it binds 23S rRNA. One of the proteins that surrounds the polypeptide exit tunnel on the outside of the ribosome. Forms the main docking site for trigger factor binding to the ribosome.</text>
</comment>
<dbReference type="NCBIfam" id="NF004359">
    <property type="entry name" value="PRK05738.1-3"/>
    <property type="match status" value="1"/>
</dbReference>
<dbReference type="InterPro" id="IPR012678">
    <property type="entry name" value="Ribosomal_uL23/eL15/eS24_sf"/>
</dbReference>
<comment type="subunit">
    <text evidence="6">Part of the 50S ribosomal subunit. Contacts protein L29, and trigger factor when it is bound to the ribosome.</text>
</comment>
<comment type="similarity">
    <text evidence="1 6">Belongs to the universal ribosomal protein uL23 family.</text>
</comment>
<evidence type="ECO:0000256" key="2">
    <source>
        <dbReference type="ARBA" id="ARBA00022730"/>
    </source>
</evidence>
<dbReference type="Gene3D" id="3.30.70.330">
    <property type="match status" value="1"/>
</dbReference>
<dbReference type="InterPro" id="IPR012677">
    <property type="entry name" value="Nucleotide-bd_a/b_plait_sf"/>
</dbReference>
<dbReference type="AlphaFoldDB" id="A0A2H0VDJ6"/>
<evidence type="ECO:0000256" key="3">
    <source>
        <dbReference type="ARBA" id="ARBA00022884"/>
    </source>
</evidence>